<keyword evidence="5" id="KW-1185">Reference proteome</keyword>
<dbReference type="GO" id="GO:0003723">
    <property type="term" value="F:RNA binding"/>
    <property type="evidence" value="ECO:0007669"/>
    <property type="project" value="UniProtKB-UniRule"/>
</dbReference>
<feature type="region of interest" description="Disordered" evidence="2">
    <location>
        <begin position="313"/>
        <end position="348"/>
    </location>
</feature>
<dbReference type="GO" id="GO:0008270">
    <property type="term" value="F:zinc ion binding"/>
    <property type="evidence" value="ECO:0007669"/>
    <property type="project" value="UniProtKB-KW"/>
</dbReference>
<name>A0A4U8UGH8_STECR</name>
<gene>
    <name evidence="4" type="ORF">L596_000024</name>
</gene>
<reference evidence="4 5" key="1">
    <citation type="journal article" date="2015" name="Genome Biol.">
        <title>Comparative genomics of Steinernema reveals deeply conserved gene regulatory networks.</title>
        <authorList>
            <person name="Dillman A.R."/>
            <person name="Macchietto M."/>
            <person name="Porter C.F."/>
            <person name="Rogers A."/>
            <person name="Williams B."/>
            <person name="Antoshechkin I."/>
            <person name="Lee M.M."/>
            <person name="Goodwin Z."/>
            <person name="Lu X."/>
            <person name="Lewis E.E."/>
            <person name="Goodrich-Blair H."/>
            <person name="Stock S.P."/>
            <person name="Adams B.J."/>
            <person name="Sternberg P.W."/>
            <person name="Mortazavi A."/>
        </authorList>
    </citation>
    <scope>NUCLEOTIDE SEQUENCE [LARGE SCALE GENOMIC DNA]</scope>
    <source>
        <strain evidence="4 5">ALL</strain>
    </source>
</reference>
<dbReference type="EMBL" id="AZBU02000001">
    <property type="protein sequence ID" value="TMS32140.1"/>
    <property type="molecule type" value="Genomic_DNA"/>
</dbReference>
<evidence type="ECO:0000256" key="1">
    <source>
        <dbReference type="PROSITE-ProRule" id="PRU00855"/>
    </source>
</evidence>
<comment type="similarity">
    <text evidence="1">Belongs to the nanos family.</text>
</comment>
<reference evidence="4 5" key="2">
    <citation type="journal article" date="2019" name="G3 (Bethesda)">
        <title>Hybrid Assembly of the Genome of the Entomopathogenic Nematode Steinernema carpocapsae Identifies the X-Chromosome.</title>
        <authorList>
            <person name="Serra L."/>
            <person name="Macchietto M."/>
            <person name="Macias-Munoz A."/>
            <person name="McGill C.J."/>
            <person name="Rodriguez I.M."/>
            <person name="Rodriguez B."/>
            <person name="Murad R."/>
            <person name="Mortazavi A."/>
        </authorList>
    </citation>
    <scope>NUCLEOTIDE SEQUENCE [LARGE SCALE GENOMIC DNA]</scope>
    <source>
        <strain evidence="4 5">ALL</strain>
    </source>
</reference>
<feature type="compositionally biased region" description="Low complexity" evidence="2">
    <location>
        <begin position="65"/>
        <end position="83"/>
    </location>
</feature>
<feature type="region of interest" description="Disordered" evidence="2">
    <location>
        <begin position="53"/>
        <end position="83"/>
    </location>
</feature>
<proteinExistence type="inferred from homology"/>
<feature type="region of interest" description="Disordered" evidence="2">
    <location>
        <begin position="436"/>
        <end position="494"/>
    </location>
</feature>
<feature type="region of interest" description="Disordered" evidence="2">
    <location>
        <begin position="239"/>
        <end position="258"/>
    </location>
</feature>
<feature type="domain" description="Nanos-type" evidence="3">
    <location>
        <begin position="353"/>
        <end position="407"/>
    </location>
</feature>
<comment type="caution">
    <text evidence="4">The sequence shown here is derived from an EMBL/GenBank/DDBJ whole genome shotgun (WGS) entry which is preliminary data.</text>
</comment>
<dbReference type="PROSITE" id="PS51522">
    <property type="entry name" value="ZF_NANOS"/>
    <property type="match status" value="1"/>
</dbReference>
<sequence length="574" mass="64665">MQPSNPPPMSCAGTHYIQQRPPQQNPQPIPTVQSHMQYAYHQPPTYVPINPHQLPMGFMPPQHPQYPHYPQYQMQQQQHTQYQPQQVVLNPQGQRRPPYRPTGPPEVPANVPTYNANCQQQNIEALKYQQCGSDVTQSPAQPYQIKPVPIPIHNIPPQQNQHHMQHIRPPLFYLPHMDPRITAAPMQHMPHYAQLQQHYPHMTGHHPTILYPGSLVRQEASHRPGSVSCQEYNTYRTMNHDNNLNRSSDNESHPGKNPFLQSKFDPVNVRPASIPTPPQHSSTTSVASLVSEVISHPPKSVCGAPTDMCETEEKETKKEQPVKAESVPCSAKTKKEEKELNNSENTNSKGTQWCPLCQSNKRPENEYRSHCLRDNTNRATCPILRERTCRLCNATGDSAHNEFFCPTNVSEQGERLSANSTAEIEQSLQQLRLATENEDNKHAKTTSDVAESEPVDTEPEHVSVTESEQGSVKAASSIVPPSSSMITTTEPHPKMEFTQKVWVNSAYQKKSQYNRSRGGHHKNAENNGSTSQHKTKEHNSSSGTDNNASRRRRGGHRNAQKSTPTTTTKNTSNQ</sequence>
<organism evidence="4 5">
    <name type="scientific">Steinernema carpocapsae</name>
    <name type="common">Entomopathogenic nematode</name>
    <dbReference type="NCBI Taxonomy" id="34508"/>
    <lineage>
        <taxon>Eukaryota</taxon>
        <taxon>Metazoa</taxon>
        <taxon>Ecdysozoa</taxon>
        <taxon>Nematoda</taxon>
        <taxon>Chromadorea</taxon>
        <taxon>Rhabditida</taxon>
        <taxon>Tylenchina</taxon>
        <taxon>Panagrolaimomorpha</taxon>
        <taxon>Strongyloidoidea</taxon>
        <taxon>Steinernematidae</taxon>
        <taxon>Steinernema</taxon>
    </lineage>
</organism>
<protein>
    <recommendedName>
        <fullName evidence="3">Nanos-type domain-containing protein</fullName>
    </recommendedName>
</protein>
<feature type="region of interest" description="Disordered" evidence="2">
    <location>
        <begin position="1"/>
        <end position="30"/>
    </location>
</feature>
<dbReference type="InterPro" id="IPR038129">
    <property type="entry name" value="Nanos_sf"/>
</dbReference>
<feature type="region of interest" description="Disordered" evidence="2">
    <location>
        <begin position="508"/>
        <end position="574"/>
    </location>
</feature>
<keyword evidence="1" id="KW-0863">Zinc-finger</keyword>
<keyword evidence="1" id="KW-0862">Zinc</keyword>
<feature type="compositionally biased region" description="Polar residues" evidence="2">
    <location>
        <begin position="479"/>
        <end position="490"/>
    </location>
</feature>
<feature type="compositionally biased region" description="Low complexity" evidence="2">
    <location>
        <begin position="560"/>
        <end position="574"/>
    </location>
</feature>
<dbReference type="GO" id="GO:0006417">
    <property type="term" value="P:regulation of translation"/>
    <property type="evidence" value="ECO:0007669"/>
    <property type="project" value="UniProtKB-UniRule"/>
</dbReference>
<accession>A0A4U8UGH8</accession>
<evidence type="ECO:0000256" key="2">
    <source>
        <dbReference type="SAM" id="MobiDB-lite"/>
    </source>
</evidence>
<dbReference type="Pfam" id="PF05741">
    <property type="entry name" value="zf-nanos"/>
    <property type="match status" value="1"/>
</dbReference>
<keyword evidence="1" id="KW-0479">Metal-binding</keyword>
<keyword evidence="1" id="KW-0694">RNA-binding</keyword>
<dbReference type="STRING" id="34508.A0A4U8UGH8"/>
<dbReference type="Proteomes" id="UP000298663">
    <property type="component" value="Unassembled WGS sequence"/>
</dbReference>
<keyword evidence="1" id="KW-0810">Translation regulation</keyword>
<dbReference type="InterPro" id="IPR024161">
    <property type="entry name" value="Znf_nanos-typ"/>
</dbReference>
<dbReference type="AlphaFoldDB" id="A0A4U8UGH8"/>
<feature type="compositionally biased region" description="Basic residues" evidence="2">
    <location>
        <begin position="549"/>
        <end position="559"/>
    </location>
</feature>
<evidence type="ECO:0000313" key="5">
    <source>
        <dbReference type="Proteomes" id="UP000298663"/>
    </source>
</evidence>
<evidence type="ECO:0000313" key="4">
    <source>
        <dbReference type="EMBL" id="TMS32140.1"/>
    </source>
</evidence>
<dbReference type="Gene3D" id="4.10.60.30">
    <property type="entry name" value="Nanos, RNA-binding domain"/>
    <property type="match status" value="1"/>
</dbReference>
<dbReference type="OrthoDB" id="5870823at2759"/>
<evidence type="ECO:0000259" key="3">
    <source>
        <dbReference type="PROSITE" id="PS51522"/>
    </source>
</evidence>